<dbReference type="AlphaFoldDB" id="H2Y0N8"/>
<dbReference type="Proteomes" id="UP000008144">
    <property type="component" value="Chromosome 1"/>
</dbReference>
<dbReference type="HOGENOM" id="CLU_3299050_0_0_1"/>
<reference evidence="1" key="3">
    <citation type="submission" date="2025-08" db="UniProtKB">
        <authorList>
            <consortium name="Ensembl"/>
        </authorList>
    </citation>
    <scope>IDENTIFICATION</scope>
</reference>
<dbReference type="EMBL" id="EAAA01000047">
    <property type="status" value="NOT_ANNOTATED_CDS"/>
    <property type="molecule type" value="Genomic_DNA"/>
</dbReference>
<reference evidence="1" key="2">
    <citation type="journal article" date="2008" name="Genome Biol.">
        <title>Improved genome assembly and evidence-based global gene model set for the chordate Ciona intestinalis: new insight into intron and operon populations.</title>
        <authorList>
            <person name="Satou Y."/>
            <person name="Mineta K."/>
            <person name="Ogasawara M."/>
            <person name="Sasakura Y."/>
            <person name="Shoguchi E."/>
            <person name="Ueno K."/>
            <person name="Yamada L."/>
            <person name="Matsumoto J."/>
            <person name="Wasserscheid J."/>
            <person name="Dewar K."/>
            <person name="Wiley G.B."/>
            <person name="Macmil S.L."/>
            <person name="Roe B.A."/>
            <person name="Zeller R.W."/>
            <person name="Hastings K.E."/>
            <person name="Lemaire P."/>
            <person name="Lindquist E."/>
            <person name="Endo T."/>
            <person name="Hotta K."/>
            <person name="Inaba K."/>
        </authorList>
    </citation>
    <scope>NUCLEOTIDE SEQUENCE [LARGE SCALE GENOMIC DNA]</scope>
    <source>
        <strain evidence="1">wild type</strain>
    </source>
</reference>
<evidence type="ECO:0000313" key="1">
    <source>
        <dbReference type="Ensembl" id="ENSCINP00000035472.1"/>
    </source>
</evidence>
<reference evidence="1" key="4">
    <citation type="submission" date="2025-09" db="UniProtKB">
        <authorList>
            <consortium name="Ensembl"/>
        </authorList>
    </citation>
    <scope>IDENTIFICATION</scope>
</reference>
<sequence length="40" mass="4391">MLHVKILMANYTPFIALKLSTGNASRLGNMVLISFKGRLA</sequence>
<organism evidence="1 2">
    <name type="scientific">Ciona intestinalis</name>
    <name type="common">Transparent sea squirt</name>
    <name type="synonym">Ascidia intestinalis</name>
    <dbReference type="NCBI Taxonomy" id="7719"/>
    <lineage>
        <taxon>Eukaryota</taxon>
        <taxon>Metazoa</taxon>
        <taxon>Chordata</taxon>
        <taxon>Tunicata</taxon>
        <taxon>Ascidiacea</taxon>
        <taxon>Phlebobranchia</taxon>
        <taxon>Cionidae</taxon>
        <taxon>Ciona</taxon>
    </lineage>
</organism>
<protein>
    <submittedName>
        <fullName evidence="1">Uncharacterized protein</fullName>
    </submittedName>
</protein>
<dbReference type="InParanoid" id="H2Y0N8"/>
<accession>H2Y0N8</accession>
<name>H2Y0N8_CIOIN</name>
<keyword evidence="2" id="KW-1185">Reference proteome</keyword>
<dbReference type="Ensembl" id="ENSCINT00000033759.1">
    <property type="protein sequence ID" value="ENSCINP00000035472.1"/>
    <property type="gene ID" value="ENSCING00000024803.1"/>
</dbReference>
<proteinExistence type="predicted"/>
<reference evidence="2" key="1">
    <citation type="journal article" date="2002" name="Science">
        <title>The draft genome of Ciona intestinalis: insights into chordate and vertebrate origins.</title>
        <authorList>
            <person name="Dehal P."/>
            <person name="Satou Y."/>
            <person name="Campbell R.K."/>
            <person name="Chapman J."/>
            <person name="Degnan B."/>
            <person name="De Tomaso A."/>
            <person name="Davidson B."/>
            <person name="Di Gregorio A."/>
            <person name="Gelpke M."/>
            <person name="Goodstein D.M."/>
            <person name="Harafuji N."/>
            <person name="Hastings K.E."/>
            <person name="Ho I."/>
            <person name="Hotta K."/>
            <person name="Huang W."/>
            <person name="Kawashima T."/>
            <person name="Lemaire P."/>
            <person name="Martinez D."/>
            <person name="Meinertzhagen I.A."/>
            <person name="Necula S."/>
            <person name="Nonaka M."/>
            <person name="Putnam N."/>
            <person name="Rash S."/>
            <person name="Saiga H."/>
            <person name="Satake M."/>
            <person name="Terry A."/>
            <person name="Yamada L."/>
            <person name="Wang H.G."/>
            <person name="Awazu S."/>
            <person name="Azumi K."/>
            <person name="Boore J."/>
            <person name="Branno M."/>
            <person name="Chin-Bow S."/>
            <person name="DeSantis R."/>
            <person name="Doyle S."/>
            <person name="Francino P."/>
            <person name="Keys D.N."/>
            <person name="Haga S."/>
            <person name="Hayashi H."/>
            <person name="Hino K."/>
            <person name="Imai K.S."/>
            <person name="Inaba K."/>
            <person name="Kano S."/>
            <person name="Kobayashi K."/>
            <person name="Kobayashi M."/>
            <person name="Lee B.I."/>
            <person name="Makabe K.W."/>
            <person name="Manohar C."/>
            <person name="Matassi G."/>
            <person name="Medina M."/>
            <person name="Mochizuki Y."/>
            <person name="Mount S."/>
            <person name="Morishita T."/>
            <person name="Miura S."/>
            <person name="Nakayama A."/>
            <person name="Nishizaka S."/>
            <person name="Nomoto H."/>
            <person name="Ohta F."/>
            <person name="Oishi K."/>
            <person name="Rigoutsos I."/>
            <person name="Sano M."/>
            <person name="Sasaki A."/>
            <person name="Sasakura Y."/>
            <person name="Shoguchi E."/>
            <person name="Shin-i T."/>
            <person name="Spagnuolo A."/>
            <person name="Stainier D."/>
            <person name="Suzuki M.M."/>
            <person name="Tassy O."/>
            <person name="Takatori N."/>
            <person name="Tokuoka M."/>
            <person name="Yagi K."/>
            <person name="Yoshizaki F."/>
            <person name="Wada S."/>
            <person name="Zhang C."/>
            <person name="Hyatt P.D."/>
            <person name="Larimer F."/>
            <person name="Detter C."/>
            <person name="Doggett N."/>
            <person name="Glavina T."/>
            <person name="Hawkins T."/>
            <person name="Richardson P."/>
            <person name="Lucas S."/>
            <person name="Kohara Y."/>
            <person name="Levine M."/>
            <person name="Satoh N."/>
            <person name="Rokhsar D.S."/>
        </authorList>
    </citation>
    <scope>NUCLEOTIDE SEQUENCE [LARGE SCALE GENOMIC DNA]</scope>
</reference>
<dbReference type="EMBL" id="EAAA01000046">
    <property type="status" value="NOT_ANNOTATED_CDS"/>
    <property type="molecule type" value="Genomic_DNA"/>
</dbReference>
<evidence type="ECO:0000313" key="2">
    <source>
        <dbReference type="Proteomes" id="UP000008144"/>
    </source>
</evidence>